<organism evidence="6 7">
    <name type="scientific">Geothrix oryzae</name>
    <dbReference type="NCBI Taxonomy" id="2927975"/>
    <lineage>
        <taxon>Bacteria</taxon>
        <taxon>Pseudomonadati</taxon>
        <taxon>Acidobacteriota</taxon>
        <taxon>Holophagae</taxon>
        <taxon>Holophagales</taxon>
        <taxon>Holophagaceae</taxon>
        <taxon>Geothrix</taxon>
    </lineage>
</organism>
<keyword evidence="7" id="KW-1185">Reference proteome</keyword>
<feature type="transmembrane region" description="Helical" evidence="5">
    <location>
        <begin position="150"/>
        <end position="168"/>
    </location>
</feature>
<feature type="transmembrane region" description="Helical" evidence="5">
    <location>
        <begin position="218"/>
        <end position="238"/>
    </location>
</feature>
<dbReference type="InterPro" id="IPR053153">
    <property type="entry name" value="APC_K+_Transporter"/>
</dbReference>
<comment type="subcellular location">
    <subcellularLocation>
        <location evidence="1">Membrane</location>
        <topology evidence="1">Multi-pass membrane protein</topology>
    </subcellularLocation>
</comment>
<keyword evidence="3 5" id="KW-1133">Transmembrane helix</keyword>
<feature type="transmembrane region" description="Helical" evidence="5">
    <location>
        <begin position="259"/>
        <end position="277"/>
    </location>
</feature>
<evidence type="ECO:0000256" key="2">
    <source>
        <dbReference type="ARBA" id="ARBA00022692"/>
    </source>
</evidence>
<evidence type="ECO:0000256" key="3">
    <source>
        <dbReference type="ARBA" id="ARBA00022989"/>
    </source>
</evidence>
<name>A0ABM8DLZ0_9BACT</name>
<gene>
    <name evidence="6" type="ORF">GETHOR_00140</name>
</gene>
<sequence length="629" mass="68659">MPNFRRLLLGRRLASEESHEARISNPVALAVFSSDALSSVAYATGEIMAVLGPYMAMAAFGPAVLSWSWPVAVGIVLLLTILTVSYRQTIFAYPSGGGAYIVAKENLGEVPAQVAGASLLVDYVLTVAVSVSAGVTAITSAFPAADAHRVALAFVVVTIIGLINLRGVKESGAVFSVPTYGFVISMFGIIGLGFWRYFAGGVSVGEHHAAAAPPFPGWLAIWVFMKAYSAGCTALTGVEAISNGVSAFREPTARNAGKTMVAMVLMLGAMFLGITWLSNHFGIIYTGEGESLLSMLERRILGTGPGLPHITYLIVQAFTMLILCLAANTAYADFPRLAAMMARDGFLPRQFSSQGDRLVFSNGIFILSLLSGILLWIFNAREHHLLPLYAVGVFLGFTLSQTGMVRHWLKLRGHHWALKSVINGAGALTTLVVMMVIIVTKFTHGAWVVVLVLPLMVMTFFNIHRHYIRVKSILAGSRADFISPRKNRVVVLVSGIHSGVVQSLNYAKVIADHGEVEALTVDFPDENGRDSAALERLRSDWPRYCEGIPLRSIRSPYRKIVEPIVEELDRMRRVEPEYTITVILPEFVTGHWWANLLHNQTAWRIKGTLLMKPKTVVISIPYHLEPIVE</sequence>
<evidence type="ECO:0000256" key="1">
    <source>
        <dbReference type="ARBA" id="ARBA00004141"/>
    </source>
</evidence>
<dbReference type="PANTHER" id="PTHR47704">
    <property type="entry name" value="POTASSIUM TRANSPORTER KIMA"/>
    <property type="match status" value="1"/>
</dbReference>
<feature type="transmembrane region" description="Helical" evidence="5">
    <location>
        <begin position="384"/>
        <end position="404"/>
    </location>
</feature>
<feature type="transmembrane region" description="Helical" evidence="5">
    <location>
        <begin position="310"/>
        <end position="331"/>
    </location>
</feature>
<dbReference type="Gene3D" id="1.20.1740.10">
    <property type="entry name" value="Amino acid/polyamine transporter I"/>
    <property type="match status" value="1"/>
</dbReference>
<proteinExistence type="predicted"/>
<dbReference type="PANTHER" id="PTHR47704:SF1">
    <property type="entry name" value="POTASSIUM TRANSPORTER KIMA"/>
    <property type="match status" value="1"/>
</dbReference>
<dbReference type="InterPro" id="IPR002293">
    <property type="entry name" value="AA/rel_permease1"/>
</dbReference>
<feature type="transmembrane region" description="Helical" evidence="5">
    <location>
        <begin position="123"/>
        <end position="144"/>
    </location>
</feature>
<accession>A0ABM8DLZ0</accession>
<reference evidence="7" key="1">
    <citation type="journal article" date="2023" name="Int. J. Syst. Evol. Microbiol.">
        <title>Mesoterricola silvestris gen. nov., sp. nov., Mesoterricola sediminis sp. nov., Geothrix oryzae sp. nov., Geothrix edaphica sp. nov., Geothrix rubra sp. nov., and Geothrix limicola sp. nov., six novel members of Acidobacteriota isolated from soils.</title>
        <authorList>
            <person name="Itoh H."/>
            <person name="Sugisawa Y."/>
            <person name="Mise K."/>
            <person name="Xu Z."/>
            <person name="Kuniyasu M."/>
            <person name="Ushijima N."/>
            <person name="Kawano K."/>
            <person name="Kobayashi E."/>
            <person name="Shiratori Y."/>
            <person name="Masuda Y."/>
            <person name="Senoo K."/>
        </authorList>
    </citation>
    <scope>NUCLEOTIDE SEQUENCE [LARGE SCALE GENOMIC DNA]</scope>
    <source>
        <strain evidence="7">Red222</strain>
    </source>
</reference>
<feature type="transmembrane region" description="Helical" evidence="5">
    <location>
        <begin position="358"/>
        <end position="378"/>
    </location>
</feature>
<dbReference type="Proteomes" id="UP001242010">
    <property type="component" value="Chromosome"/>
</dbReference>
<keyword evidence="4 5" id="KW-0472">Membrane</keyword>
<dbReference type="EMBL" id="AP027079">
    <property type="protein sequence ID" value="BDU67913.1"/>
    <property type="molecule type" value="Genomic_DNA"/>
</dbReference>
<evidence type="ECO:0000256" key="4">
    <source>
        <dbReference type="ARBA" id="ARBA00023136"/>
    </source>
</evidence>
<evidence type="ECO:0000256" key="5">
    <source>
        <dbReference type="SAM" id="Phobius"/>
    </source>
</evidence>
<feature type="transmembrane region" description="Helical" evidence="5">
    <location>
        <begin position="67"/>
        <end position="86"/>
    </location>
</feature>
<feature type="transmembrane region" description="Helical" evidence="5">
    <location>
        <begin position="416"/>
        <end position="439"/>
    </location>
</feature>
<protein>
    <submittedName>
        <fullName evidence="6">Amino acid permease</fullName>
    </submittedName>
</protein>
<keyword evidence="2 5" id="KW-0812">Transmembrane</keyword>
<feature type="transmembrane region" description="Helical" evidence="5">
    <location>
        <begin position="445"/>
        <end position="463"/>
    </location>
</feature>
<dbReference type="RefSeq" id="WP_286354539.1">
    <property type="nucleotide sequence ID" value="NZ_AP027079.1"/>
</dbReference>
<evidence type="ECO:0000313" key="7">
    <source>
        <dbReference type="Proteomes" id="UP001242010"/>
    </source>
</evidence>
<feature type="transmembrane region" description="Helical" evidence="5">
    <location>
        <begin position="180"/>
        <end position="198"/>
    </location>
</feature>
<evidence type="ECO:0000313" key="6">
    <source>
        <dbReference type="EMBL" id="BDU67913.1"/>
    </source>
</evidence>
<dbReference type="Pfam" id="PF13520">
    <property type="entry name" value="AA_permease_2"/>
    <property type="match status" value="1"/>
</dbReference>